<dbReference type="WBParaSite" id="OFLC_0000899301-mRNA-1">
    <property type="protein sequence ID" value="OFLC_0000899301-mRNA-1"/>
    <property type="gene ID" value="OFLC_0000899301"/>
</dbReference>
<dbReference type="AlphaFoldDB" id="A0A183HND2"/>
<sequence>MSSSSPGNNVAAIQMMQELRLCHFGVELLSESSN</sequence>
<proteinExistence type="predicted"/>
<gene>
    <name evidence="1" type="ORF">OFLC_LOCUS8996</name>
</gene>
<accession>A0A183HND2</accession>
<organism evidence="3">
    <name type="scientific">Onchocerca flexuosa</name>
    <dbReference type="NCBI Taxonomy" id="387005"/>
    <lineage>
        <taxon>Eukaryota</taxon>
        <taxon>Metazoa</taxon>
        <taxon>Ecdysozoa</taxon>
        <taxon>Nematoda</taxon>
        <taxon>Chromadorea</taxon>
        <taxon>Rhabditida</taxon>
        <taxon>Spirurina</taxon>
        <taxon>Spiruromorpha</taxon>
        <taxon>Filarioidea</taxon>
        <taxon>Onchocercidae</taxon>
        <taxon>Onchocerca</taxon>
    </lineage>
</organism>
<protein>
    <submittedName>
        <fullName evidence="1 3">Uncharacterized protein</fullName>
    </submittedName>
</protein>
<evidence type="ECO:0000313" key="2">
    <source>
        <dbReference type="Proteomes" id="UP000267606"/>
    </source>
</evidence>
<name>A0A183HND2_9BILA</name>
<reference evidence="3" key="1">
    <citation type="submission" date="2016-06" db="UniProtKB">
        <authorList>
            <consortium name="WormBaseParasite"/>
        </authorList>
    </citation>
    <scope>IDENTIFICATION</scope>
</reference>
<keyword evidence="2" id="KW-1185">Reference proteome</keyword>
<dbReference type="EMBL" id="UZAJ01010622">
    <property type="protein sequence ID" value="VDO58319.1"/>
    <property type="molecule type" value="Genomic_DNA"/>
</dbReference>
<evidence type="ECO:0000313" key="3">
    <source>
        <dbReference type="WBParaSite" id="OFLC_0000899301-mRNA-1"/>
    </source>
</evidence>
<dbReference type="Proteomes" id="UP000267606">
    <property type="component" value="Unassembled WGS sequence"/>
</dbReference>
<evidence type="ECO:0000313" key="1">
    <source>
        <dbReference type="EMBL" id="VDO58319.1"/>
    </source>
</evidence>
<reference evidence="1 2" key="2">
    <citation type="submission" date="2018-11" db="EMBL/GenBank/DDBJ databases">
        <authorList>
            <consortium name="Pathogen Informatics"/>
        </authorList>
    </citation>
    <scope>NUCLEOTIDE SEQUENCE [LARGE SCALE GENOMIC DNA]</scope>
</reference>